<evidence type="ECO:0000256" key="2">
    <source>
        <dbReference type="ARBA" id="ARBA00007353"/>
    </source>
</evidence>
<comment type="catalytic activity">
    <reaction evidence="8">
        <text>S-methyl-5'-thioadenosine + phosphate = 5-(methylsulfanyl)-alpha-D-ribose 1-phosphate + adenine</text>
        <dbReference type="Rhea" id="RHEA:11852"/>
        <dbReference type="ChEBI" id="CHEBI:16708"/>
        <dbReference type="ChEBI" id="CHEBI:17509"/>
        <dbReference type="ChEBI" id="CHEBI:43474"/>
        <dbReference type="ChEBI" id="CHEBI:58533"/>
        <dbReference type="EC" id="2.4.2.28"/>
    </reaction>
    <physiologicalReaction direction="left-to-right" evidence="8">
        <dbReference type="Rhea" id="RHEA:11853"/>
    </physiologicalReaction>
</comment>
<protein>
    <submittedName>
        <fullName evidence="9">Laccase domain protein YfiH</fullName>
    </submittedName>
</protein>
<organism evidence="9 10">
    <name type="scientific">Klebsiella spallanzanii</name>
    <dbReference type="NCBI Taxonomy" id="2587528"/>
    <lineage>
        <taxon>Bacteria</taxon>
        <taxon>Pseudomonadati</taxon>
        <taxon>Pseudomonadota</taxon>
        <taxon>Gammaproteobacteria</taxon>
        <taxon>Enterobacterales</taxon>
        <taxon>Enterobacteriaceae</taxon>
        <taxon>Klebsiella/Raoultella group</taxon>
        <taxon>Klebsiella</taxon>
    </lineage>
</organism>
<evidence type="ECO:0000256" key="3">
    <source>
        <dbReference type="ARBA" id="ARBA00022679"/>
    </source>
</evidence>
<evidence type="ECO:0000313" key="10">
    <source>
        <dbReference type="Proteomes" id="UP000318370"/>
    </source>
</evidence>
<dbReference type="SUPFAM" id="SSF64438">
    <property type="entry name" value="CNF1/YfiH-like putative cysteine hydrolases"/>
    <property type="match status" value="1"/>
</dbReference>
<keyword evidence="3" id="KW-0808">Transferase</keyword>
<dbReference type="AlphaFoldDB" id="A0A564KGY7"/>
<dbReference type="InterPro" id="IPR003730">
    <property type="entry name" value="Cu_polyphenol_OxRdtase"/>
</dbReference>
<comment type="catalytic activity">
    <reaction evidence="6">
        <text>adenosine + H2O + H(+) = inosine + NH4(+)</text>
        <dbReference type="Rhea" id="RHEA:24408"/>
        <dbReference type="ChEBI" id="CHEBI:15377"/>
        <dbReference type="ChEBI" id="CHEBI:15378"/>
        <dbReference type="ChEBI" id="CHEBI:16335"/>
        <dbReference type="ChEBI" id="CHEBI:17596"/>
        <dbReference type="ChEBI" id="CHEBI:28938"/>
        <dbReference type="EC" id="3.5.4.4"/>
    </reaction>
    <physiologicalReaction direction="left-to-right" evidence="6">
        <dbReference type="Rhea" id="RHEA:24409"/>
    </physiologicalReaction>
</comment>
<dbReference type="Proteomes" id="UP000318370">
    <property type="component" value="Unassembled WGS sequence"/>
</dbReference>
<evidence type="ECO:0000313" key="9">
    <source>
        <dbReference type="EMBL" id="VUS68566.1"/>
    </source>
</evidence>
<comment type="catalytic activity">
    <reaction evidence="1">
        <text>inosine + phosphate = alpha-D-ribose 1-phosphate + hypoxanthine</text>
        <dbReference type="Rhea" id="RHEA:27646"/>
        <dbReference type="ChEBI" id="CHEBI:17368"/>
        <dbReference type="ChEBI" id="CHEBI:17596"/>
        <dbReference type="ChEBI" id="CHEBI:43474"/>
        <dbReference type="ChEBI" id="CHEBI:57720"/>
        <dbReference type="EC" id="2.4.2.1"/>
    </reaction>
    <physiologicalReaction direction="left-to-right" evidence="1">
        <dbReference type="Rhea" id="RHEA:27647"/>
    </physiologicalReaction>
</comment>
<gene>
    <name evidence="9" type="primary">yfiH_1</name>
    <name evidence="9" type="ORF">SB6408_00995</name>
</gene>
<name>A0A564KGY7_9ENTR</name>
<keyword evidence="4" id="KW-0479">Metal-binding</keyword>
<evidence type="ECO:0000256" key="5">
    <source>
        <dbReference type="ARBA" id="ARBA00022833"/>
    </source>
</evidence>
<dbReference type="CDD" id="cd16833">
    <property type="entry name" value="YfiH"/>
    <property type="match status" value="1"/>
</dbReference>
<evidence type="ECO:0000256" key="4">
    <source>
        <dbReference type="ARBA" id="ARBA00022723"/>
    </source>
</evidence>
<comment type="similarity">
    <text evidence="2">Belongs to the purine nucleoside phosphorylase YfiH/LACC1 family.</text>
</comment>
<evidence type="ECO:0000256" key="1">
    <source>
        <dbReference type="ARBA" id="ARBA00000553"/>
    </source>
</evidence>
<dbReference type="InterPro" id="IPR038371">
    <property type="entry name" value="Cu_polyphenol_OxRdtase_sf"/>
</dbReference>
<dbReference type="GO" id="GO:0017061">
    <property type="term" value="F:S-methyl-5-thioadenosine phosphorylase activity"/>
    <property type="evidence" value="ECO:0007669"/>
    <property type="project" value="UniProtKB-EC"/>
</dbReference>
<accession>A0A564KGY7</accession>
<dbReference type="InterPro" id="IPR011324">
    <property type="entry name" value="Cytotoxic_necrot_fac-like_cat"/>
</dbReference>
<evidence type="ECO:0000256" key="6">
    <source>
        <dbReference type="ARBA" id="ARBA00047989"/>
    </source>
</evidence>
<reference evidence="9 10" key="1">
    <citation type="submission" date="2019-07" db="EMBL/GenBank/DDBJ databases">
        <authorList>
            <person name="Brisse S."/>
            <person name="Rodrigues C."/>
            <person name="Thorpe H."/>
        </authorList>
    </citation>
    <scope>NUCLEOTIDE SEQUENCE [LARGE SCALE GENOMIC DNA]</scope>
    <source>
        <strain evidence="9">SB6408</strain>
    </source>
</reference>
<dbReference type="Gene3D" id="3.60.140.10">
    <property type="entry name" value="CNF1/YfiH-like putative cysteine hydrolases"/>
    <property type="match status" value="1"/>
</dbReference>
<keyword evidence="5" id="KW-0862">Zinc</keyword>
<dbReference type="Pfam" id="PF02578">
    <property type="entry name" value="Cu-oxidase_4"/>
    <property type="match status" value="1"/>
</dbReference>
<dbReference type="PANTHER" id="PTHR30616:SF3">
    <property type="entry name" value="PURINE NUCLEOSIDE PHOSPHORYLASE"/>
    <property type="match status" value="1"/>
</dbReference>
<dbReference type="EMBL" id="CABGHF010000012">
    <property type="protein sequence ID" value="VUS68566.1"/>
    <property type="molecule type" value="Genomic_DNA"/>
</dbReference>
<proteinExistence type="inferred from homology"/>
<comment type="catalytic activity">
    <reaction evidence="7">
        <text>adenosine + phosphate = alpha-D-ribose 1-phosphate + adenine</text>
        <dbReference type="Rhea" id="RHEA:27642"/>
        <dbReference type="ChEBI" id="CHEBI:16335"/>
        <dbReference type="ChEBI" id="CHEBI:16708"/>
        <dbReference type="ChEBI" id="CHEBI:43474"/>
        <dbReference type="ChEBI" id="CHEBI:57720"/>
        <dbReference type="EC" id="2.4.2.1"/>
    </reaction>
    <physiologicalReaction direction="left-to-right" evidence="7">
        <dbReference type="Rhea" id="RHEA:27643"/>
    </physiologicalReaction>
</comment>
<dbReference type="PANTHER" id="PTHR30616">
    <property type="entry name" value="UNCHARACTERIZED PROTEIN YFIH"/>
    <property type="match status" value="1"/>
</dbReference>
<evidence type="ECO:0000256" key="8">
    <source>
        <dbReference type="ARBA" id="ARBA00049893"/>
    </source>
</evidence>
<dbReference type="RefSeq" id="WP_142462925.1">
    <property type="nucleotide sequence ID" value="NZ_CABGHF010000012.1"/>
</dbReference>
<sequence length="252" mass="28368">MSFTSRLLSDIPGIRYAFLDVHETAAFPYGEMAPVKLVHGNVVHHYQAPQAERPHADAMFTAVRGQKVGVVTADCLPLLMASRDGRYICSVHAGWRGAASGIIENSLALFRRYQVSPEELVVVSGPHIHPCCYEVSSDFYQMLRAMPAGELAKRHRERIFQPHQASSEGARAKATSSDNLWFDLQAFAYLLLRNAGVPDENMEWLGSCTYCTPQSLGSFRRRTHTPAEKSFQYSWIMREPGDDELMRRNDDC</sequence>
<dbReference type="GO" id="GO:0005507">
    <property type="term" value="F:copper ion binding"/>
    <property type="evidence" value="ECO:0007669"/>
    <property type="project" value="TreeGrafter"/>
</dbReference>
<evidence type="ECO:0000256" key="7">
    <source>
        <dbReference type="ARBA" id="ARBA00048968"/>
    </source>
</evidence>